<dbReference type="SUPFAM" id="SSF55781">
    <property type="entry name" value="GAF domain-like"/>
    <property type="match status" value="1"/>
</dbReference>
<dbReference type="PANTHER" id="PTHR45228">
    <property type="entry name" value="CYCLIC DI-GMP PHOSPHODIESTERASE TM_0186-RELATED"/>
    <property type="match status" value="1"/>
</dbReference>
<evidence type="ECO:0000313" key="2">
    <source>
        <dbReference type="EMBL" id="ASZ52228.1"/>
    </source>
</evidence>
<dbReference type="PROSITE" id="PS51832">
    <property type="entry name" value="HD_GYP"/>
    <property type="match status" value="1"/>
</dbReference>
<sequence length="374" mass="43160">MAHRSFYPFAKPLNEQLQTLKNRMQAHLPCIDRVSFAKYHPHQDMLKSFAESEFDTWCLAHHEAPFRKLHNLIISAENAIPRIVDDLHDINHCSRIQTLLKEGYQSSVAIPCYDNKAFTGFVFLNSVQSQAFKLEALNGLKPYFEMVQFAVESEDHVVHAIETLADRMQGMMPGYSPEYYAHTKRMKYYSQLIATQLADHHHFNDETVEHIGTFAQFHALSDIQLPIEIACSRTRYTREQEAILLQHIEQCIESADDIVARIGNPVHPSVTLFLQMITYQYENLNGSGYPYGLKKEAIPIAAQIVAVANAFDVLTTHHPYRQAWSIPYALLELEKWVYQGLLSRECVNALREHQNYLKQIIHKYPEHYTGLGLM</sequence>
<dbReference type="Gene3D" id="1.10.3210.10">
    <property type="entry name" value="Hypothetical protein af1432"/>
    <property type="match status" value="1"/>
</dbReference>
<dbReference type="PANTHER" id="PTHR45228:SF1">
    <property type="entry name" value="CYCLIC DI-GMP PHOSPHODIESTERASE TM_0186"/>
    <property type="match status" value="1"/>
</dbReference>
<dbReference type="Pfam" id="PF13487">
    <property type="entry name" value="HD_5"/>
    <property type="match status" value="1"/>
</dbReference>
<name>A0A249W684_VIBPH</name>
<feature type="domain" description="HD-GYP" evidence="1">
    <location>
        <begin position="157"/>
        <end position="366"/>
    </location>
</feature>
<accession>A0A249W684</accession>
<evidence type="ECO:0000259" key="1">
    <source>
        <dbReference type="PROSITE" id="PS51832"/>
    </source>
</evidence>
<dbReference type="SUPFAM" id="SSF109604">
    <property type="entry name" value="HD-domain/PDEase-like"/>
    <property type="match status" value="1"/>
</dbReference>
<reference evidence="2" key="2">
    <citation type="submission" date="2017-09" db="EMBL/GenBank/DDBJ databases">
        <authorList>
            <person name="Ehlers B."/>
            <person name="Leendertz F.H."/>
        </authorList>
    </citation>
    <scope>NUCLEOTIDE SEQUENCE</scope>
    <source>
        <strain evidence="2">MAVP-26</strain>
    </source>
</reference>
<organism evidence="2">
    <name type="scientific">Vibrio parahaemolyticus</name>
    <dbReference type="NCBI Taxonomy" id="670"/>
    <lineage>
        <taxon>Bacteria</taxon>
        <taxon>Pseudomonadati</taxon>
        <taxon>Pseudomonadota</taxon>
        <taxon>Gammaproteobacteria</taxon>
        <taxon>Vibrionales</taxon>
        <taxon>Vibrionaceae</taxon>
        <taxon>Vibrio</taxon>
    </lineage>
</organism>
<keyword evidence="4" id="KW-1185">Reference proteome</keyword>
<dbReference type="Proteomes" id="UP000191946">
    <property type="component" value="Unassembled WGS sequence"/>
</dbReference>
<protein>
    <submittedName>
        <fullName evidence="2">C-di-GMP phosphodiesterase</fullName>
    </submittedName>
</protein>
<gene>
    <name evidence="3" type="ORF">AKG60_00600</name>
    <name evidence="2" type="ORF">YA91_17585</name>
</gene>
<dbReference type="AlphaFoldDB" id="A0A249W684"/>
<reference evidence="3 4" key="1">
    <citation type="submission" date="2015-08" db="EMBL/GenBank/DDBJ databases">
        <title>Draft Genome Sequences of Vibrio parahaemolyticus Strains.</title>
        <authorList>
            <person name="Gonzalez-Escalona N."/>
            <person name="DePaola A."/>
        </authorList>
    </citation>
    <scope>NUCLEOTIDE SEQUENCE [LARGE SCALE GENOMIC DNA]</scope>
    <source>
        <strain evidence="3 4">CFSAN001621</strain>
    </source>
</reference>
<dbReference type="EMBL" id="LHQV01000002">
    <property type="protein sequence ID" value="OQK04569.1"/>
    <property type="molecule type" value="Genomic_DNA"/>
</dbReference>
<evidence type="ECO:0000313" key="4">
    <source>
        <dbReference type="Proteomes" id="UP000191946"/>
    </source>
</evidence>
<evidence type="ECO:0000313" key="3">
    <source>
        <dbReference type="EMBL" id="OQK04569.1"/>
    </source>
</evidence>
<proteinExistence type="predicted"/>
<dbReference type="InterPro" id="IPR037522">
    <property type="entry name" value="HD_GYP_dom"/>
</dbReference>
<dbReference type="EMBL" id="CP023248">
    <property type="protein sequence ID" value="ASZ52228.1"/>
    <property type="molecule type" value="Genomic_DNA"/>
</dbReference>
<dbReference type="InterPro" id="IPR052020">
    <property type="entry name" value="Cyclic_di-GMP/3'3'-cGAMP_PDE"/>
</dbReference>
<dbReference type="RefSeq" id="WP_005495164.1">
    <property type="nucleotide sequence ID" value="NZ_CP023248.2"/>
</dbReference>